<dbReference type="Gene3D" id="3.40.309.10">
    <property type="entry name" value="Aldehyde Dehydrogenase, Chain A, domain 2"/>
    <property type="match status" value="1"/>
</dbReference>
<dbReference type="eggNOG" id="COG1012">
    <property type="taxonomic scope" value="Bacteria"/>
</dbReference>
<keyword evidence="7" id="KW-1185">Reference proteome</keyword>
<comment type="caution">
    <text evidence="6">The sequence shown here is derived from an EMBL/GenBank/DDBJ whole genome shotgun (WGS) entry which is preliminary data.</text>
</comment>
<comment type="similarity">
    <text evidence="1 4">Belongs to the aldehyde dehydrogenase family.</text>
</comment>
<dbReference type="InterPro" id="IPR029510">
    <property type="entry name" value="Ald_DH_CS_GLU"/>
</dbReference>
<dbReference type="Pfam" id="PF00171">
    <property type="entry name" value="Aldedh"/>
    <property type="match status" value="1"/>
</dbReference>
<reference evidence="6 7" key="1">
    <citation type="journal article" date="2013" name="ISME J.">
        <title>Metabolic model for the filamentous 'Candidatus Microthrix parvicella' based on genomic and metagenomic analyses.</title>
        <authorList>
            <person name="Jon McIlroy S."/>
            <person name="Kristiansen R."/>
            <person name="Albertsen M."/>
            <person name="Michael Karst S."/>
            <person name="Rossetti S."/>
            <person name="Lund Nielsen J."/>
            <person name="Tandoi V."/>
            <person name="James Seviour R."/>
            <person name="Nielsen P.H."/>
        </authorList>
    </citation>
    <scope>NUCLEOTIDE SEQUENCE [LARGE SCALE GENOMIC DNA]</scope>
    <source>
        <strain evidence="6 7">RN1</strain>
    </source>
</reference>
<proteinExistence type="inferred from homology"/>
<dbReference type="FunFam" id="3.40.605.10:FF:000007">
    <property type="entry name" value="NAD/NADP-dependent betaine aldehyde dehydrogenase"/>
    <property type="match status" value="1"/>
</dbReference>
<dbReference type="InterPro" id="IPR015590">
    <property type="entry name" value="Aldehyde_DH_dom"/>
</dbReference>
<dbReference type="SUPFAM" id="SSF53720">
    <property type="entry name" value="ALDH-like"/>
    <property type="match status" value="1"/>
</dbReference>
<dbReference type="InterPro" id="IPR016163">
    <property type="entry name" value="Ald_DH_C"/>
</dbReference>
<name>R4Z446_9ACTN</name>
<sequence>MSDTPGEPSTTAASTAGIEAEAQLYVDGHTTGATSGERFPTFNPATGAVLAQVHQASDADVDLAVASARAAFPAWAARTGAERGRILNRAAALLRERNEELARIEVADTGKPIAEASTVDVLSGADAIEYFAGAAATLTGEHVTLGDNFVYVRREPLGVCAGIGAWNYPIQIACWKSAPALAAGNTMVFKPAELTPLSALELAAIYTEAGVPPGVFNVVQGDARTGRALVAHPDVAKVSLTGEVGTGKAVMAAAAETLKAVTLELGGKSPLVVFDDADVDNAVSGALMGNFYTQGEVCSNGTRVFVQAGIHDEFVAKLVERTEKMVVGDPLDPTTDVGALISADHLAKVTGYMAAGKAAGATVAVGGARRTEGAMADGYFVEPTVFTECTDAMTIVTDEIFGPVMAVLVFDDEDEVIARANATPYGLAAGVFTRDLSRGHRVAAALQAGTVWINNYNLTPIEMPFGGVNWSGIGRENSMAAFEHYTQRKAVYVETGDVEAPY</sequence>
<dbReference type="NCBIfam" id="NF009725">
    <property type="entry name" value="PRK13252.1"/>
    <property type="match status" value="1"/>
</dbReference>
<dbReference type="HOGENOM" id="CLU_005391_0_0_11"/>
<accession>R4Z446</accession>
<evidence type="ECO:0000256" key="2">
    <source>
        <dbReference type="ARBA" id="ARBA00023002"/>
    </source>
</evidence>
<evidence type="ECO:0000256" key="1">
    <source>
        <dbReference type="ARBA" id="ARBA00009986"/>
    </source>
</evidence>
<dbReference type="InterPro" id="IPR016162">
    <property type="entry name" value="Ald_DH_N"/>
</dbReference>
<dbReference type="InterPro" id="IPR016161">
    <property type="entry name" value="Ald_DH/histidinol_DH"/>
</dbReference>
<organism evidence="6 7">
    <name type="scientific">Candidatus Neomicrothrix parvicella RN1</name>
    <dbReference type="NCBI Taxonomy" id="1229780"/>
    <lineage>
        <taxon>Bacteria</taxon>
        <taxon>Bacillati</taxon>
        <taxon>Actinomycetota</taxon>
        <taxon>Acidimicrobiia</taxon>
        <taxon>Acidimicrobiales</taxon>
        <taxon>Microthrixaceae</taxon>
        <taxon>Candidatus Neomicrothrix</taxon>
    </lineage>
</organism>
<dbReference type="EC" id="1.2.1.-" evidence="6"/>
<protein>
    <submittedName>
        <fullName evidence="6">Putative aldehyde dehydrogenase</fullName>
        <ecNumber evidence="6">1.2.1.-</ecNumber>
    </submittedName>
</protein>
<evidence type="ECO:0000313" key="7">
    <source>
        <dbReference type="Proteomes" id="UP000018291"/>
    </source>
</evidence>
<dbReference type="FunFam" id="3.40.309.10:FF:000012">
    <property type="entry name" value="Betaine aldehyde dehydrogenase"/>
    <property type="match status" value="1"/>
</dbReference>
<feature type="domain" description="Aldehyde dehydrogenase" evidence="5">
    <location>
        <begin position="35"/>
        <end position="491"/>
    </location>
</feature>
<gene>
    <name evidence="6" type="primary">dhaS</name>
    <name evidence="6" type="ORF">BN381_80229</name>
</gene>
<dbReference type="EMBL" id="CANL01000078">
    <property type="protein sequence ID" value="CCM65699.1"/>
    <property type="molecule type" value="Genomic_DNA"/>
</dbReference>
<dbReference type="GO" id="GO:0016620">
    <property type="term" value="F:oxidoreductase activity, acting on the aldehyde or oxo group of donors, NAD or NADP as acceptor"/>
    <property type="evidence" value="ECO:0007669"/>
    <property type="project" value="InterPro"/>
</dbReference>
<evidence type="ECO:0000256" key="3">
    <source>
        <dbReference type="PROSITE-ProRule" id="PRU10007"/>
    </source>
</evidence>
<dbReference type="STRING" id="1229780.BN381_80229"/>
<dbReference type="AlphaFoldDB" id="R4Z446"/>
<dbReference type="InterPro" id="IPR016160">
    <property type="entry name" value="Ald_DH_CS_CYS"/>
</dbReference>
<dbReference type="PROSITE" id="PS00070">
    <property type="entry name" value="ALDEHYDE_DEHYDR_CYS"/>
    <property type="match status" value="1"/>
</dbReference>
<dbReference type="Gene3D" id="3.40.605.10">
    <property type="entry name" value="Aldehyde Dehydrogenase, Chain A, domain 1"/>
    <property type="match status" value="1"/>
</dbReference>
<dbReference type="PROSITE" id="PS00687">
    <property type="entry name" value="ALDEHYDE_DEHYDR_GLU"/>
    <property type="match status" value="1"/>
</dbReference>
<evidence type="ECO:0000313" key="6">
    <source>
        <dbReference type="EMBL" id="CCM65699.1"/>
    </source>
</evidence>
<evidence type="ECO:0000259" key="5">
    <source>
        <dbReference type="Pfam" id="PF00171"/>
    </source>
</evidence>
<dbReference type="CDD" id="cd07090">
    <property type="entry name" value="ALDH_F9_TMBADH"/>
    <property type="match status" value="1"/>
</dbReference>
<evidence type="ECO:0000256" key="4">
    <source>
        <dbReference type="RuleBase" id="RU003345"/>
    </source>
</evidence>
<dbReference type="Proteomes" id="UP000018291">
    <property type="component" value="Unassembled WGS sequence"/>
</dbReference>
<keyword evidence="2 4" id="KW-0560">Oxidoreductase</keyword>
<dbReference type="PANTHER" id="PTHR11699">
    <property type="entry name" value="ALDEHYDE DEHYDROGENASE-RELATED"/>
    <property type="match status" value="1"/>
</dbReference>
<dbReference type="RefSeq" id="WP_012230663.1">
    <property type="nucleotide sequence ID" value="NZ_HG422565.1"/>
</dbReference>
<feature type="active site" evidence="3">
    <location>
        <position position="264"/>
    </location>
</feature>